<proteinExistence type="predicted"/>
<dbReference type="AlphaFoldDB" id="A0AB74CZP0"/>
<sequence length="182" mass="19388">MYLTEKLPPAHATGRRAARVPLPSGKQLERQIRTTVRTADVLLRQAIRVPERHEWQVDTDCLNAAGGPLAAWDSCVTFRVLKVCDAAAQCDDSGRFAIEIRLLLPEQAYLAGQRVGTFGRHHGCGFGASVSVTSELPQAGQHVELVAAPARRVQGATLEGLIDTIASAVNAALRAAGHAPPA</sequence>
<dbReference type="Proteomes" id="UP000273734">
    <property type="component" value="Unassembled WGS sequence"/>
</dbReference>
<reference evidence="2 3" key="1">
    <citation type="submission" date="2018-08" db="EMBL/GenBank/DDBJ databases">
        <title>Comparative analysis of Burkholderia isolates from Puerto Rico.</title>
        <authorList>
            <person name="Hall C."/>
            <person name="Sahl J."/>
            <person name="Wagner D."/>
        </authorList>
    </citation>
    <scope>NUCLEOTIDE SEQUENCE [LARGE SCALE GENOMIC DNA]</scope>
    <source>
        <strain evidence="2 3">Bp8964</strain>
    </source>
</reference>
<gene>
    <name evidence="2" type="ORF">DF015_27110</name>
</gene>
<evidence type="ECO:0000313" key="3">
    <source>
        <dbReference type="Proteomes" id="UP000273734"/>
    </source>
</evidence>
<feature type="region of interest" description="Disordered" evidence="1">
    <location>
        <begin position="1"/>
        <end position="20"/>
    </location>
</feature>
<name>A0AB74CZP0_9BURK</name>
<comment type="caution">
    <text evidence="2">The sequence shown here is derived from an EMBL/GenBank/DDBJ whole genome shotgun (WGS) entry which is preliminary data.</text>
</comment>
<accession>A0AB74CZP0</accession>
<evidence type="ECO:0000256" key="1">
    <source>
        <dbReference type="SAM" id="MobiDB-lite"/>
    </source>
</evidence>
<protein>
    <submittedName>
        <fullName evidence="2">Uncharacterized protein</fullName>
    </submittedName>
</protein>
<dbReference type="EMBL" id="QTNY01000023">
    <property type="protein sequence ID" value="RQP71815.1"/>
    <property type="molecule type" value="Genomic_DNA"/>
</dbReference>
<dbReference type="RefSeq" id="WP_095411234.1">
    <property type="nucleotide sequence ID" value="NZ_NQMX01000017.1"/>
</dbReference>
<evidence type="ECO:0000313" key="2">
    <source>
        <dbReference type="EMBL" id="RQP71815.1"/>
    </source>
</evidence>
<organism evidence="2 3">
    <name type="scientific">Burkholderia ubonensis</name>
    <dbReference type="NCBI Taxonomy" id="101571"/>
    <lineage>
        <taxon>Bacteria</taxon>
        <taxon>Pseudomonadati</taxon>
        <taxon>Pseudomonadota</taxon>
        <taxon>Betaproteobacteria</taxon>
        <taxon>Burkholderiales</taxon>
        <taxon>Burkholderiaceae</taxon>
        <taxon>Burkholderia</taxon>
        <taxon>Burkholderia cepacia complex</taxon>
    </lineage>
</organism>